<name>A0ABW1H5C4_9ACTN</name>
<proteinExistence type="predicted"/>
<dbReference type="RefSeq" id="WP_377510380.1">
    <property type="nucleotide sequence ID" value="NZ_JBHSQS010000006.1"/>
</dbReference>
<dbReference type="Proteomes" id="UP001596226">
    <property type="component" value="Unassembled WGS sequence"/>
</dbReference>
<gene>
    <name evidence="1" type="ORF">ACFQGL_12645</name>
</gene>
<comment type="caution">
    <text evidence="1">The sequence shown here is derived from an EMBL/GenBank/DDBJ whole genome shotgun (WGS) entry which is preliminary data.</text>
</comment>
<organism evidence="1 2">
    <name type="scientific">Micromonospora vulcania</name>
    <dbReference type="NCBI Taxonomy" id="1441873"/>
    <lineage>
        <taxon>Bacteria</taxon>
        <taxon>Bacillati</taxon>
        <taxon>Actinomycetota</taxon>
        <taxon>Actinomycetes</taxon>
        <taxon>Micromonosporales</taxon>
        <taxon>Micromonosporaceae</taxon>
        <taxon>Micromonospora</taxon>
    </lineage>
</organism>
<protein>
    <submittedName>
        <fullName evidence="1">Uncharacterized protein</fullName>
    </submittedName>
</protein>
<evidence type="ECO:0000313" key="1">
    <source>
        <dbReference type="EMBL" id="MFC5924193.1"/>
    </source>
</evidence>
<sequence>MSRPTYLPWVRAGLVATVTNPDPLSGALPARTTFQVTAEADTGDSQSVDIRLMGPGDVTAIDPGLVTGTQPTDGAIEVEPNYFCVAELPSADLPWMFTPAAPNQDRLRPFLVLVVVPAETNALTPGAADRLPVLHVDDASTELPDLAQSYAWAHAEVPNVAGLPAAAQPTGVARLMCPRLLVSRTTYLAAVVPAFEPGRLSGLGLPLPDDDTMLPAWDISVAGPVDLPVYHSWTFTTGDDGDFEALATRLRRVRLGADTAVGQPATVDAHAGLPALTDWRFPGALGSCPDPLPGTDFTAGLTALVDGTEAAAELPVPPPLYGGRHAADPTLAGTARTWLRRLNLDPRYRSAAALGTRLVQEHQEALMGAAWAQLGEVEAANALLRQGQLARAAGTAVHARLATLDAATLVQLAGPMLARLREPASGGTLAHRVAVSWVPRQLASGAFRRALRPRGPLARRTGRTAADLLAAVDAGTPVVPPRGRPDGIVTIDVQTPDGFPDWCTITPKTLQEYAGRPQPPANAAQWRDLVGALAAVHRAKPPCTPPPPAGGPVPLATARTAILAATDPHTTVPARIGARVTGPPGWSPADPLTPIMATPRIDTPLSRDLIALSPDLLLPGIAALPAEAVGAVPVNRRFVEALMVGANHEVMRELLWRGYPTDQRGTPLHRFWDRNGSLAGATDDIPAIDEHWTGDLGTHQTGDPSQVVLIVRGELLRRYPRTQVYAVRAEWVDGRRRPVAVPAALPLDDPAHPERYPAFGGLIPPDIAYVGFDLPDDVRGDADPAAGRPGWFFVFQQPRTQTRFGLDATRSENVPGQGAPDLSWPAVAVSPSGHVDLAGPLSDLVLPGWGPQATSADLAQWCEQKPYRVCIHASDLLAEEDTP</sequence>
<dbReference type="EMBL" id="JBHSQS010000006">
    <property type="protein sequence ID" value="MFC5924193.1"/>
    <property type="molecule type" value="Genomic_DNA"/>
</dbReference>
<accession>A0ABW1H5C4</accession>
<reference evidence="2" key="1">
    <citation type="journal article" date="2019" name="Int. J. Syst. Evol. Microbiol.">
        <title>The Global Catalogue of Microorganisms (GCM) 10K type strain sequencing project: providing services to taxonomists for standard genome sequencing and annotation.</title>
        <authorList>
            <consortium name="The Broad Institute Genomics Platform"/>
            <consortium name="The Broad Institute Genome Sequencing Center for Infectious Disease"/>
            <person name="Wu L."/>
            <person name="Ma J."/>
        </authorList>
    </citation>
    <scope>NUCLEOTIDE SEQUENCE [LARGE SCALE GENOMIC DNA]</scope>
    <source>
        <strain evidence="2">CGMCC 4.7144</strain>
    </source>
</reference>
<evidence type="ECO:0000313" key="2">
    <source>
        <dbReference type="Proteomes" id="UP001596226"/>
    </source>
</evidence>
<keyword evidence="2" id="KW-1185">Reference proteome</keyword>